<dbReference type="Proteomes" id="UP000708208">
    <property type="component" value="Unassembled WGS sequence"/>
</dbReference>
<dbReference type="EMBL" id="CAJVCH010536053">
    <property type="protein sequence ID" value="CAG7825387.1"/>
    <property type="molecule type" value="Genomic_DNA"/>
</dbReference>
<accession>A0A8J2PDY1</accession>
<evidence type="ECO:0000259" key="2">
    <source>
        <dbReference type="PROSITE" id="PS50076"/>
    </source>
</evidence>
<dbReference type="AlphaFoldDB" id="A0A8J2PDY1"/>
<dbReference type="InterPro" id="IPR001623">
    <property type="entry name" value="DnaJ_domain"/>
</dbReference>
<organism evidence="3 4">
    <name type="scientific">Allacma fusca</name>
    <dbReference type="NCBI Taxonomy" id="39272"/>
    <lineage>
        <taxon>Eukaryota</taxon>
        <taxon>Metazoa</taxon>
        <taxon>Ecdysozoa</taxon>
        <taxon>Arthropoda</taxon>
        <taxon>Hexapoda</taxon>
        <taxon>Collembola</taxon>
        <taxon>Symphypleona</taxon>
        <taxon>Sminthuridae</taxon>
        <taxon>Allacma</taxon>
    </lineage>
</organism>
<keyword evidence="4" id="KW-1185">Reference proteome</keyword>
<dbReference type="PROSITE" id="PS50076">
    <property type="entry name" value="DNAJ_2"/>
    <property type="match status" value="1"/>
</dbReference>
<evidence type="ECO:0000313" key="3">
    <source>
        <dbReference type="EMBL" id="CAG7825387.1"/>
    </source>
</evidence>
<name>A0A8J2PDY1_9HEXA</name>
<evidence type="ECO:0000313" key="4">
    <source>
        <dbReference type="Proteomes" id="UP000708208"/>
    </source>
</evidence>
<sequence length="459" mass="53547">MAHKMFREGRQLCLEGDIIRGLKMIQESVRIKPKEITFLANKAFWLQESKEYVKAVEVATKVLKMGSKNVMSHCVTFDSSLRLGDIEGCEMALRRMDRCRHKVTKRLCNIREKRIALARYLTARKNAQEHLEFQDAVKTIQECEKGLRLAPLDPDLLYCKLWALFEQQRYADLVDAYRSAHPKSRAKILETAPEIVAKCFYFLESIPEAIQVLESAPGRNLPSSKLLQNLKVLLQYQEVLETDTKFLDKIEAVHRTLEVWTELPKHAPLKKKLLITGINTALEFGKCSPALKFIEQLLLLQPHLSSNEDQAWRAKLSDLSELKRITSYRTANITPKRAFDIFQLPPQASWEEVQSQRKLLLKKYHPDKNEAGPGGTVWRSCYKSLTQELNNCFRYLQRNHDFQAQKKQLGKMKRKSETELSFQEEVDRLAREAKKMCQSEEKRRERMAKKDERKVRRKL</sequence>
<evidence type="ECO:0000256" key="1">
    <source>
        <dbReference type="SAM" id="MobiDB-lite"/>
    </source>
</evidence>
<protein>
    <recommendedName>
        <fullName evidence="2">J domain-containing protein</fullName>
    </recommendedName>
</protein>
<feature type="domain" description="J" evidence="2">
    <location>
        <begin position="337"/>
        <end position="410"/>
    </location>
</feature>
<reference evidence="3" key="1">
    <citation type="submission" date="2021-06" db="EMBL/GenBank/DDBJ databases">
        <authorList>
            <person name="Hodson N. C."/>
            <person name="Mongue J. A."/>
            <person name="Jaron S. K."/>
        </authorList>
    </citation>
    <scope>NUCLEOTIDE SEQUENCE</scope>
</reference>
<dbReference type="CDD" id="cd06257">
    <property type="entry name" value="DnaJ"/>
    <property type="match status" value="1"/>
</dbReference>
<proteinExistence type="predicted"/>
<comment type="caution">
    <text evidence="3">The sequence shown here is derived from an EMBL/GenBank/DDBJ whole genome shotgun (WGS) entry which is preliminary data.</text>
</comment>
<gene>
    <name evidence="3" type="ORF">AFUS01_LOCUS35499</name>
</gene>
<feature type="region of interest" description="Disordered" evidence="1">
    <location>
        <begin position="435"/>
        <end position="459"/>
    </location>
</feature>